<feature type="domain" description="Small EDRK-rich factor-like N-terminal" evidence="2">
    <location>
        <begin position="1"/>
        <end position="33"/>
    </location>
</feature>
<evidence type="ECO:0000256" key="1">
    <source>
        <dbReference type="SAM" id="MobiDB-lite"/>
    </source>
</evidence>
<protein>
    <recommendedName>
        <fullName evidence="2">Small EDRK-rich factor-like N-terminal domain-containing protein</fullName>
    </recommendedName>
</protein>
<evidence type="ECO:0000259" key="2">
    <source>
        <dbReference type="Pfam" id="PF04419"/>
    </source>
</evidence>
<dbReference type="EMBL" id="JBHFEH010000011">
    <property type="protein sequence ID" value="KAL2055524.1"/>
    <property type="molecule type" value="Genomic_DNA"/>
</dbReference>
<gene>
    <name evidence="3" type="ORF">ABVK25_004332</name>
</gene>
<dbReference type="Proteomes" id="UP001590951">
    <property type="component" value="Unassembled WGS sequence"/>
</dbReference>
<dbReference type="InterPro" id="IPR007513">
    <property type="entry name" value="SERF-like_N"/>
</dbReference>
<name>A0ABR4BCE4_9LECA</name>
<reference evidence="3 4" key="1">
    <citation type="submission" date="2024-09" db="EMBL/GenBank/DDBJ databases">
        <title>Rethinking Asexuality: The Enigmatic Case of Functional Sexual Genes in Lepraria (Stereocaulaceae).</title>
        <authorList>
            <person name="Doellman M."/>
            <person name="Sun Y."/>
            <person name="Barcenas-Pena A."/>
            <person name="Lumbsch H.T."/>
            <person name="Grewe F."/>
        </authorList>
    </citation>
    <scope>NUCLEOTIDE SEQUENCE [LARGE SCALE GENOMIC DNA]</scope>
    <source>
        <strain evidence="3 4">Grewe 0041</strain>
    </source>
</reference>
<evidence type="ECO:0000313" key="3">
    <source>
        <dbReference type="EMBL" id="KAL2055524.1"/>
    </source>
</evidence>
<organism evidence="3 4">
    <name type="scientific">Lepraria finkii</name>
    <dbReference type="NCBI Taxonomy" id="1340010"/>
    <lineage>
        <taxon>Eukaryota</taxon>
        <taxon>Fungi</taxon>
        <taxon>Dikarya</taxon>
        <taxon>Ascomycota</taxon>
        <taxon>Pezizomycotina</taxon>
        <taxon>Lecanoromycetes</taxon>
        <taxon>OSLEUM clade</taxon>
        <taxon>Lecanoromycetidae</taxon>
        <taxon>Lecanorales</taxon>
        <taxon>Lecanorineae</taxon>
        <taxon>Stereocaulaceae</taxon>
        <taxon>Lepraria</taxon>
    </lineage>
</organism>
<sequence length="59" mass="6553">MARGNQRDKAREKTQKDQAAQQSGTEFKRTQEQQAAIMRQKQAEAFAKKEAASVSGGKN</sequence>
<feature type="compositionally biased region" description="Basic and acidic residues" evidence="1">
    <location>
        <begin position="1"/>
        <end position="16"/>
    </location>
</feature>
<keyword evidence="4" id="KW-1185">Reference proteome</keyword>
<feature type="region of interest" description="Disordered" evidence="1">
    <location>
        <begin position="1"/>
        <end position="59"/>
    </location>
</feature>
<evidence type="ECO:0000313" key="4">
    <source>
        <dbReference type="Proteomes" id="UP001590951"/>
    </source>
</evidence>
<accession>A0ABR4BCE4</accession>
<comment type="caution">
    <text evidence="3">The sequence shown here is derived from an EMBL/GenBank/DDBJ whole genome shotgun (WGS) entry which is preliminary data.</text>
</comment>
<dbReference type="Pfam" id="PF04419">
    <property type="entry name" value="SERF-like_N"/>
    <property type="match status" value="1"/>
</dbReference>
<proteinExistence type="predicted"/>